<feature type="transmembrane region" description="Helical" evidence="1">
    <location>
        <begin position="204"/>
        <end position="229"/>
    </location>
</feature>
<evidence type="ECO:0000313" key="3">
    <source>
        <dbReference type="Proteomes" id="UP000008841"/>
    </source>
</evidence>
<dbReference type="CDD" id="cd03498">
    <property type="entry name" value="SQR_TypeB_2_TM"/>
    <property type="match status" value="1"/>
</dbReference>
<sequence>MFFSIALKTYCMNKLLQFSSITGKVIMALAGVFLVTFLGVHLGINLLLLSDDGGRSFSVAAEFMSSNPLIRIFEIVLFAGFLIHIVLGLVVSRQNRMSRPVGYVVTNRTETSFLSKYMLHSGVVVLIFLALHFSDYYFVKIGLVAPPEGIGPHDFYAMTLHLFSSTWYALFYMFCFVLLGFHLNHAIQSAFQTMGWNHTRYMGAVKVAGTIYSIAISLGFMVIPLYFILFR</sequence>
<name>B3EIF2_CHLL2</name>
<accession>B3EIF2</accession>
<keyword evidence="1" id="KW-0812">Transmembrane</keyword>
<evidence type="ECO:0000256" key="1">
    <source>
        <dbReference type="SAM" id="Phobius"/>
    </source>
</evidence>
<dbReference type="HOGENOM" id="CLU_077968_0_1_10"/>
<keyword evidence="1" id="KW-0472">Membrane</keyword>
<keyword evidence="1" id="KW-1133">Transmembrane helix</keyword>
<dbReference type="SUPFAM" id="SSF81343">
    <property type="entry name" value="Fumarate reductase respiratory complex transmembrane subunits"/>
    <property type="match status" value="1"/>
</dbReference>
<organism evidence="2 3">
    <name type="scientific">Chlorobium limicola (strain DSM 245 / NBRC 103803 / 6330)</name>
    <dbReference type="NCBI Taxonomy" id="290315"/>
    <lineage>
        <taxon>Bacteria</taxon>
        <taxon>Pseudomonadati</taxon>
        <taxon>Chlorobiota</taxon>
        <taxon>Chlorobiia</taxon>
        <taxon>Chlorobiales</taxon>
        <taxon>Chlorobiaceae</taxon>
        <taxon>Chlorobium/Pelodictyon group</taxon>
        <taxon>Chlorobium</taxon>
    </lineage>
</organism>
<feature type="transmembrane region" description="Helical" evidence="1">
    <location>
        <begin position="117"/>
        <end position="139"/>
    </location>
</feature>
<gene>
    <name evidence="2" type="ordered locus">Clim_2443</name>
</gene>
<reference evidence="2 3" key="1">
    <citation type="submission" date="2008-05" db="EMBL/GenBank/DDBJ databases">
        <title>Complete sequence of Chlorobium limicola DSM 245.</title>
        <authorList>
            <consortium name="US DOE Joint Genome Institute"/>
            <person name="Lucas S."/>
            <person name="Copeland A."/>
            <person name="Lapidus A."/>
            <person name="Glavina del Rio T."/>
            <person name="Dalin E."/>
            <person name="Tice H."/>
            <person name="Bruce D."/>
            <person name="Goodwin L."/>
            <person name="Pitluck S."/>
            <person name="Schmutz J."/>
            <person name="Larimer F."/>
            <person name="Land M."/>
            <person name="Hauser L."/>
            <person name="Kyrpides N."/>
            <person name="Ovchinnikova G."/>
            <person name="Zhao F."/>
            <person name="Li T."/>
            <person name="Liu Z."/>
            <person name="Overmann J."/>
            <person name="Bryant D.A."/>
            <person name="Richardson P."/>
        </authorList>
    </citation>
    <scope>NUCLEOTIDE SEQUENCE [LARGE SCALE GENOMIC DNA]</scope>
    <source>
        <strain evidence="3">DSM 245 / NBRC 103803 / 6330</strain>
    </source>
</reference>
<dbReference type="AlphaFoldDB" id="B3EIF2"/>
<dbReference type="KEGG" id="cli:Clim_2443"/>
<dbReference type="NCBIfam" id="TIGR02046">
    <property type="entry name" value="sdhC_b558_fam"/>
    <property type="match status" value="1"/>
</dbReference>
<feature type="transmembrane region" description="Helical" evidence="1">
    <location>
        <begin position="159"/>
        <end position="183"/>
    </location>
</feature>
<feature type="transmembrane region" description="Helical" evidence="1">
    <location>
        <begin position="21"/>
        <end position="49"/>
    </location>
</feature>
<dbReference type="eggNOG" id="ENOG502Z7RU">
    <property type="taxonomic scope" value="Bacteria"/>
</dbReference>
<proteinExistence type="predicted"/>
<dbReference type="GO" id="GO:0016020">
    <property type="term" value="C:membrane"/>
    <property type="evidence" value="ECO:0007669"/>
    <property type="project" value="InterPro"/>
</dbReference>
<dbReference type="Gene3D" id="1.20.1300.10">
    <property type="entry name" value="Fumarate reductase/succinate dehydrogenase, transmembrane subunit"/>
    <property type="match status" value="1"/>
</dbReference>
<dbReference type="Proteomes" id="UP000008841">
    <property type="component" value="Chromosome"/>
</dbReference>
<protein>
    <submittedName>
        <fullName evidence="2">Succinate dehydrogenase (Or fumarate reductase) cytochrome b subunit, b558 family</fullName>
    </submittedName>
</protein>
<dbReference type="InterPro" id="IPR034804">
    <property type="entry name" value="SQR/QFR_C/D"/>
</dbReference>
<feature type="transmembrane region" description="Helical" evidence="1">
    <location>
        <begin position="69"/>
        <end position="91"/>
    </location>
</feature>
<evidence type="ECO:0000313" key="2">
    <source>
        <dbReference type="EMBL" id="ACD91464.1"/>
    </source>
</evidence>
<dbReference type="InterPro" id="IPR011138">
    <property type="entry name" value="Cytochrome_b-558"/>
</dbReference>
<dbReference type="STRING" id="290315.Clim_2443"/>
<dbReference type="EMBL" id="CP001097">
    <property type="protein sequence ID" value="ACD91464.1"/>
    <property type="molecule type" value="Genomic_DNA"/>
</dbReference>